<protein>
    <submittedName>
        <fullName evidence="2">Uncharacterized protein</fullName>
    </submittedName>
</protein>
<evidence type="ECO:0000313" key="3">
    <source>
        <dbReference type="Proteomes" id="UP000701702"/>
    </source>
</evidence>
<feature type="compositionally biased region" description="Basic and acidic residues" evidence="1">
    <location>
        <begin position="81"/>
        <end position="99"/>
    </location>
</feature>
<evidence type="ECO:0000256" key="1">
    <source>
        <dbReference type="SAM" id="MobiDB-lite"/>
    </source>
</evidence>
<organism evidence="2 3">
    <name type="scientific">Cupriavidus pinatubonensis</name>
    <dbReference type="NCBI Taxonomy" id="248026"/>
    <lineage>
        <taxon>Bacteria</taxon>
        <taxon>Pseudomonadati</taxon>
        <taxon>Pseudomonadota</taxon>
        <taxon>Betaproteobacteria</taxon>
        <taxon>Burkholderiales</taxon>
        <taxon>Burkholderiaceae</taxon>
        <taxon>Cupriavidus</taxon>
    </lineage>
</organism>
<dbReference type="Proteomes" id="UP000701702">
    <property type="component" value="Unassembled WGS sequence"/>
</dbReference>
<dbReference type="EMBL" id="CAJZAF010000081">
    <property type="protein sequence ID" value="CAG9187570.1"/>
    <property type="molecule type" value="Genomic_DNA"/>
</dbReference>
<reference evidence="2 3" key="1">
    <citation type="submission" date="2021-08" db="EMBL/GenBank/DDBJ databases">
        <authorList>
            <person name="Peeters C."/>
        </authorList>
    </citation>
    <scope>NUCLEOTIDE SEQUENCE [LARGE SCALE GENOMIC DNA]</scope>
    <source>
        <strain evidence="2 3">LMG 23994</strain>
    </source>
</reference>
<accession>A0ABN7ZTD7</accession>
<sequence length="106" mass="11864">MTTPRYEPDDGPLSEEDLRRLREAAAKYPRGRLLRRRGLSLDLLAQIYTAMSAGDYAAVGRLWAAEAGPRPEDDEPVGLDDLPRFGDHPDRVVRDDGRTWSDCGPL</sequence>
<evidence type="ECO:0000313" key="2">
    <source>
        <dbReference type="EMBL" id="CAG9187570.1"/>
    </source>
</evidence>
<keyword evidence="3" id="KW-1185">Reference proteome</keyword>
<comment type="caution">
    <text evidence="2">The sequence shown here is derived from an EMBL/GenBank/DDBJ whole genome shotgun (WGS) entry which is preliminary data.</text>
</comment>
<feature type="region of interest" description="Disordered" evidence="1">
    <location>
        <begin position="67"/>
        <end position="106"/>
    </location>
</feature>
<gene>
    <name evidence="2" type="ORF">LMG23994_07015</name>
</gene>
<proteinExistence type="predicted"/>
<name>A0ABN7ZTD7_9BURK</name>